<gene>
    <name evidence="2" type="ORF">INT08_02680</name>
</gene>
<dbReference type="Proteomes" id="UP000619838">
    <property type="component" value="Unassembled WGS sequence"/>
</dbReference>
<organism evidence="2 3">
    <name type="scientific">Prosthecochloris ethylica</name>
    <dbReference type="NCBI Taxonomy" id="2743976"/>
    <lineage>
        <taxon>Bacteria</taxon>
        <taxon>Pseudomonadati</taxon>
        <taxon>Chlorobiota</taxon>
        <taxon>Chlorobiia</taxon>
        <taxon>Chlorobiales</taxon>
        <taxon>Chlorobiaceae</taxon>
        <taxon>Prosthecochloris</taxon>
    </lineage>
</organism>
<dbReference type="RefSeq" id="WP_175187290.1">
    <property type="nucleotide sequence ID" value="NZ_JABVZQ010000006.1"/>
</dbReference>
<evidence type="ECO:0000313" key="3">
    <source>
        <dbReference type="Proteomes" id="UP000619838"/>
    </source>
</evidence>
<comment type="similarity">
    <text evidence="1">Belongs to the CutA family.</text>
</comment>
<dbReference type="InterPro" id="IPR015867">
    <property type="entry name" value="N-reg_PII/ATP_PRibTrfase_C"/>
</dbReference>
<dbReference type="EMBL" id="JADGII010000003">
    <property type="protein sequence ID" value="MBF0636088.1"/>
    <property type="molecule type" value="Genomic_DNA"/>
</dbReference>
<reference evidence="2 3" key="1">
    <citation type="journal article" date="2020" name="Microorganisms">
        <title>Simultaneous Genome Sequencing of Prosthecochloris ethylica and Desulfuromonas acetoxidans within a Syntrophic Mixture Reveals Unique Pili and Protein Interactions.</title>
        <authorList>
            <person name="Kyndt J.A."/>
            <person name="Van Beeumen J.J."/>
            <person name="Meyer T.E."/>
        </authorList>
    </citation>
    <scope>NUCLEOTIDE SEQUENCE [LARGE SCALE GENOMIC DNA]</scope>
    <source>
        <strain evidence="2 3">N3</strain>
    </source>
</reference>
<name>A0ABR9XQ42_9CHLB</name>
<evidence type="ECO:0000313" key="2">
    <source>
        <dbReference type="EMBL" id="MBF0636088.1"/>
    </source>
</evidence>
<dbReference type="InterPro" id="IPR004323">
    <property type="entry name" value="Ion_tolerance_CutA"/>
</dbReference>
<dbReference type="Pfam" id="PF03091">
    <property type="entry name" value="CutA1"/>
    <property type="match status" value="1"/>
</dbReference>
<keyword evidence="3" id="KW-1185">Reference proteome</keyword>
<proteinExistence type="inferred from homology"/>
<dbReference type="SUPFAM" id="SSF54913">
    <property type="entry name" value="GlnB-like"/>
    <property type="match status" value="1"/>
</dbReference>
<accession>A0ABR9XQ42</accession>
<dbReference type="PANTHER" id="PTHR23419:SF8">
    <property type="entry name" value="FI09726P"/>
    <property type="match status" value="1"/>
</dbReference>
<dbReference type="InterPro" id="IPR011322">
    <property type="entry name" value="N-reg_PII-like_a/b"/>
</dbReference>
<sequence>MIERKDDICILQITVPDESVAETITRAVLEDHLAACVHLSPVKSRYLWKGEISRDDELLLCMKTTMAAVDELERVIRGLHPYEVPEILVLPVAGGSEDYIAWVEGCISGRR</sequence>
<comment type="caution">
    <text evidence="2">The sequence shown here is derived from an EMBL/GenBank/DDBJ whole genome shotgun (WGS) entry which is preliminary data.</text>
</comment>
<protein>
    <submittedName>
        <fullName evidence="2">Divalent-cation tolerance protein CutA</fullName>
    </submittedName>
</protein>
<dbReference type="Gene3D" id="3.30.70.120">
    <property type="match status" value="1"/>
</dbReference>
<evidence type="ECO:0000256" key="1">
    <source>
        <dbReference type="ARBA" id="ARBA00010169"/>
    </source>
</evidence>
<dbReference type="PANTHER" id="PTHR23419">
    <property type="entry name" value="DIVALENT CATION TOLERANCE CUTA-RELATED"/>
    <property type="match status" value="1"/>
</dbReference>